<organism evidence="2 3">
    <name type="scientific">Roseibium salinum</name>
    <dbReference type="NCBI Taxonomy" id="1604349"/>
    <lineage>
        <taxon>Bacteria</taxon>
        <taxon>Pseudomonadati</taxon>
        <taxon>Pseudomonadota</taxon>
        <taxon>Alphaproteobacteria</taxon>
        <taxon>Hyphomicrobiales</taxon>
        <taxon>Stappiaceae</taxon>
        <taxon>Roseibium</taxon>
    </lineage>
</organism>
<dbReference type="SUPFAM" id="SSF50475">
    <property type="entry name" value="FMN-binding split barrel"/>
    <property type="match status" value="1"/>
</dbReference>
<dbReference type="Gene3D" id="2.40.30.10">
    <property type="entry name" value="Translation factors"/>
    <property type="match status" value="1"/>
</dbReference>
<dbReference type="PRINTS" id="PR00409">
    <property type="entry name" value="PHDIOXRDTASE"/>
</dbReference>
<dbReference type="InterPro" id="IPR017938">
    <property type="entry name" value="Riboflavin_synthase-like_b-brl"/>
</dbReference>
<reference evidence="2 3" key="1">
    <citation type="journal article" date="2016" name="Int. J. Syst. Evol. Microbiol.">
        <title>Labrenzia salina sp. nov., isolated from the rhizosphere of the halophyte Arthrocnemum macrostachyum.</title>
        <authorList>
            <person name="Camacho M."/>
            <person name="Redondo-Gomez S."/>
            <person name="Rodriguez-Llorente I."/>
            <person name="Rohde M."/>
            <person name="Sproer C."/>
            <person name="Schumann P."/>
            <person name="Klenk H.P."/>
            <person name="Montero-Calasanz M.D.C."/>
        </authorList>
    </citation>
    <scope>NUCLEOTIDE SEQUENCE [LARGE SCALE GENOMIC DNA]</scope>
    <source>
        <strain evidence="2 3">DSM 29163</strain>
    </source>
</reference>
<gene>
    <name evidence="2" type="ORF">ON753_07140</name>
</gene>
<dbReference type="CDD" id="cd06184">
    <property type="entry name" value="flavohem_like_fad_nad_binding"/>
    <property type="match status" value="1"/>
</dbReference>
<evidence type="ECO:0000259" key="1">
    <source>
        <dbReference type="PROSITE" id="PS51384"/>
    </source>
</evidence>
<dbReference type="PROSITE" id="PS00018">
    <property type="entry name" value="EF_HAND_1"/>
    <property type="match status" value="1"/>
</dbReference>
<dbReference type="Pfam" id="PF00970">
    <property type="entry name" value="FAD_binding_6"/>
    <property type="match status" value="1"/>
</dbReference>
<accession>A0ABT3QZ21</accession>
<dbReference type="Gene3D" id="2.30.110.10">
    <property type="entry name" value="Electron Transport, Fmn-binding Protein, Chain A"/>
    <property type="match status" value="1"/>
</dbReference>
<dbReference type="Gene3D" id="3.40.50.80">
    <property type="entry name" value="Nucleotide-binding domain of ferredoxin-NADP reductase (FNR) module"/>
    <property type="match status" value="1"/>
</dbReference>
<dbReference type="EMBL" id="JAPEVI010000003">
    <property type="protein sequence ID" value="MCX2722181.1"/>
    <property type="molecule type" value="Genomic_DNA"/>
</dbReference>
<dbReference type="Proteomes" id="UP001300261">
    <property type="component" value="Unassembled WGS sequence"/>
</dbReference>
<dbReference type="SUPFAM" id="SSF52343">
    <property type="entry name" value="Ferredoxin reductase-like, C-terminal NADP-linked domain"/>
    <property type="match status" value="1"/>
</dbReference>
<dbReference type="Pfam" id="PF00175">
    <property type="entry name" value="NAD_binding_1"/>
    <property type="match status" value="1"/>
</dbReference>
<comment type="caution">
    <text evidence="2">The sequence shown here is derived from an EMBL/GenBank/DDBJ whole genome shotgun (WGS) entry which is preliminary data.</text>
</comment>
<dbReference type="InterPro" id="IPR008333">
    <property type="entry name" value="Cbr1-like_FAD-bd_dom"/>
</dbReference>
<dbReference type="InterPro" id="IPR017927">
    <property type="entry name" value="FAD-bd_FR_type"/>
</dbReference>
<dbReference type="PANTHER" id="PTHR42815">
    <property type="entry name" value="FAD-BINDING, PUTATIVE (AFU_ORTHOLOGUE AFUA_6G07600)-RELATED"/>
    <property type="match status" value="1"/>
</dbReference>
<evidence type="ECO:0000313" key="2">
    <source>
        <dbReference type="EMBL" id="MCX2722181.1"/>
    </source>
</evidence>
<sequence>MLERDFNALARDGASPFHEGERIVQERLGVRKVEEWARKAIRSFMPDQHREFFEAQPFLIMAARDAEGRPWATLVEGDDGFVRSPDPTSLEIRSRPVHGDALEGAFQPGADLAILGIELATRRRNRANGRIGRADGETIDFKLDQSFGNCPQYIRARDIWRSPDEPAPRVVRGTRLSASQKRWIGTANTFFIGTGYRGEGDNPAFGLDVSHRGGERGFVEVPSDSRIRFPDYAGNDYYNTLGNILKDARTGLLFLDFSTGSLLQLTGRARIDSAPDEEHKASGVRLLVSFEIDEIVELGSALRLRWQDDAETARSLRLIKKTRESEDVTSFTFEARDRGPLPAFEAGQHLPIELKLPSGGKLVRTYSLSGSPADPHYRISVKRTPGGAASSHLHEAFELGAIIESGRPAGDFTLPETDMPLVLASAGIGITPMLSMLHILAAEEAGRPVWFVHGARDGAQHPFWEEIRRLVAGRPNLHFLTYYSRPAASDLRGRDFDHTGRISAQDLAALADPAQYLLCGPAAFLAGLEAGLKAIGVRDDRIRYETF</sequence>
<dbReference type="PANTHER" id="PTHR42815:SF2">
    <property type="entry name" value="FAD-BINDING, PUTATIVE (AFU_ORTHOLOGUE AFUA_6G07600)-RELATED"/>
    <property type="match status" value="1"/>
</dbReference>
<keyword evidence="3" id="KW-1185">Reference proteome</keyword>
<dbReference type="InterPro" id="IPR001433">
    <property type="entry name" value="OxRdtase_FAD/NAD-bd"/>
</dbReference>
<proteinExistence type="predicted"/>
<dbReference type="RefSeq" id="WP_265961877.1">
    <property type="nucleotide sequence ID" value="NZ_JAPEVI010000003.1"/>
</dbReference>
<evidence type="ECO:0000313" key="3">
    <source>
        <dbReference type="Proteomes" id="UP001300261"/>
    </source>
</evidence>
<name>A0ABT3QZ21_9HYPH</name>
<dbReference type="PROSITE" id="PS51384">
    <property type="entry name" value="FAD_FR"/>
    <property type="match status" value="1"/>
</dbReference>
<dbReference type="InterPro" id="IPR012349">
    <property type="entry name" value="Split_barrel_FMN-bd"/>
</dbReference>
<protein>
    <submittedName>
        <fullName evidence="2">Pyridoxamine 5'-phosphate oxidase family protein</fullName>
    </submittedName>
</protein>
<dbReference type="InterPro" id="IPR039261">
    <property type="entry name" value="FNR_nucleotide-bd"/>
</dbReference>
<dbReference type="InterPro" id="IPR018247">
    <property type="entry name" value="EF_Hand_1_Ca_BS"/>
</dbReference>
<dbReference type="SUPFAM" id="SSF63380">
    <property type="entry name" value="Riboflavin synthase domain-like"/>
    <property type="match status" value="1"/>
</dbReference>
<feature type="domain" description="FAD-binding FR-type" evidence="1">
    <location>
        <begin position="311"/>
        <end position="415"/>
    </location>
</feature>